<dbReference type="Gene3D" id="3.40.50.300">
    <property type="entry name" value="P-loop containing nucleotide triphosphate hydrolases"/>
    <property type="match status" value="1"/>
</dbReference>
<gene>
    <name evidence="1" type="ORF">THMIRHAS_17120</name>
</gene>
<dbReference type="Proteomes" id="UP000501726">
    <property type="component" value="Chromosome"/>
</dbReference>
<dbReference type="InterPro" id="IPR027417">
    <property type="entry name" value="P-loop_NTPase"/>
</dbReference>
<evidence type="ECO:0000313" key="1">
    <source>
        <dbReference type="EMBL" id="BBP46339.1"/>
    </source>
</evidence>
<keyword evidence="2" id="KW-1185">Reference proteome</keyword>
<dbReference type="InterPro" id="IPR025662">
    <property type="entry name" value="Sigma_54_int_dom_ATP-bd_1"/>
</dbReference>
<evidence type="ECO:0000313" key="2">
    <source>
        <dbReference type="Proteomes" id="UP000501726"/>
    </source>
</evidence>
<organism evidence="1 2">
    <name type="scientific">Thiosulfatimonas sediminis</name>
    <dbReference type="NCBI Taxonomy" id="2675054"/>
    <lineage>
        <taxon>Bacteria</taxon>
        <taxon>Pseudomonadati</taxon>
        <taxon>Pseudomonadota</taxon>
        <taxon>Gammaproteobacteria</taxon>
        <taxon>Thiotrichales</taxon>
        <taxon>Piscirickettsiaceae</taxon>
        <taxon>Thiosulfatimonas</taxon>
    </lineage>
</organism>
<dbReference type="AlphaFoldDB" id="A0A6F8PW46"/>
<sequence length="188" mass="21316">MTESFFKQPATPELFSREQHELVQRTMRKALVNGAALNVVFVVGQTGVGKTVLAKELNFRLQRSLYVDLSKDNLPTKILPSQIIFIDEAERQISSVAEWLGSDAFDNGRSNGNVAVIFIQDPWVLKDVITEGLSEDNFICIESYKNNVSGLEFGRMKRRVVYMAELKKDKSHNYENWISFKSSGYLAS</sequence>
<dbReference type="KEGG" id="tse:THMIRHAS_17120"/>
<dbReference type="PROSITE" id="PS00675">
    <property type="entry name" value="SIGMA54_INTERACT_1"/>
    <property type="match status" value="1"/>
</dbReference>
<dbReference type="EMBL" id="AP021889">
    <property type="protein sequence ID" value="BBP46339.1"/>
    <property type="molecule type" value="Genomic_DNA"/>
</dbReference>
<protein>
    <submittedName>
        <fullName evidence="1">Uncharacterized protein</fullName>
    </submittedName>
</protein>
<dbReference type="SUPFAM" id="SSF52540">
    <property type="entry name" value="P-loop containing nucleoside triphosphate hydrolases"/>
    <property type="match status" value="1"/>
</dbReference>
<name>A0A6F8PW46_9GAMM</name>
<accession>A0A6F8PW46</accession>
<reference evidence="2" key="1">
    <citation type="submission" date="2019-11" db="EMBL/GenBank/DDBJ databases">
        <title>Isolation and characterization of two novel species in the genus Thiomicrorhabdus.</title>
        <authorList>
            <person name="Mochizuki J."/>
            <person name="Kojima H."/>
            <person name="Fukui M."/>
        </authorList>
    </citation>
    <scope>NUCLEOTIDE SEQUENCE [LARGE SCALE GENOMIC DNA]</scope>
    <source>
        <strain evidence="2">aks77</strain>
    </source>
</reference>
<dbReference type="RefSeq" id="WP_173272853.1">
    <property type="nucleotide sequence ID" value="NZ_AP021889.1"/>
</dbReference>
<proteinExistence type="predicted"/>